<gene>
    <name evidence="1" type="ORF">OSTLU_29854</name>
</gene>
<dbReference type="KEGG" id="olu:OSTLU_29854"/>
<dbReference type="OrthoDB" id="10623427at2759"/>
<evidence type="ECO:0000313" key="1">
    <source>
        <dbReference type="EMBL" id="ABO94596.1"/>
    </source>
</evidence>
<dbReference type="Proteomes" id="UP000001568">
    <property type="component" value="Chromosome 2"/>
</dbReference>
<sequence length="128" mass="14698">MGSPWSFGVYKSSKFLRSSTTFAWQKLPLRVVNARGLIRLRPHVLLSRRSKVQPTALTWVSRWLLSTVACSIVSATSLDDCLRFLARDERFAVIPKTDADFTVRLNQPLRSNELWFVARFSSCGRMFD</sequence>
<dbReference type="GeneID" id="5000497"/>
<dbReference type="EMBL" id="CP000582">
    <property type="protein sequence ID" value="ABO94596.1"/>
    <property type="molecule type" value="Genomic_DNA"/>
</dbReference>
<name>A4RTK2_OSTLU</name>
<protein>
    <submittedName>
        <fullName evidence="1">Uncharacterized protein</fullName>
    </submittedName>
</protein>
<accession>A4RTK2</accession>
<keyword evidence="2" id="KW-1185">Reference proteome</keyword>
<reference evidence="1 2" key="1">
    <citation type="journal article" date="2007" name="Proc. Natl. Acad. Sci. U.S.A.">
        <title>The tiny eukaryote Ostreococcus provides genomic insights into the paradox of plankton speciation.</title>
        <authorList>
            <person name="Palenik B."/>
            <person name="Grimwood J."/>
            <person name="Aerts A."/>
            <person name="Rouze P."/>
            <person name="Salamov A."/>
            <person name="Putnam N."/>
            <person name="Dupont C."/>
            <person name="Jorgensen R."/>
            <person name="Derelle E."/>
            <person name="Rombauts S."/>
            <person name="Zhou K."/>
            <person name="Otillar R."/>
            <person name="Merchant S.S."/>
            <person name="Podell S."/>
            <person name="Gaasterland T."/>
            <person name="Napoli C."/>
            <person name="Gendler K."/>
            <person name="Manuell A."/>
            <person name="Tai V."/>
            <person name="Vallon O."/>
            <person name="Piganeau G."/>
            <person name="Jancek S."/>
            <person name="Heijde M."/>
            <person name="Jabbari K."/>
            <person name="Bowler C."/>
            <person name="Lohr M."/>
            <person name="Robbens S."/>
            <person name="Werner G."/>
            <person name="Dubchak I."/>
            <person name="Pazour G.J."/>
            <person name="Ren Q."/>
            <person name="Paulsen I."/>
            <person name="Delwiche C."/>
            <person name="Schmutz J."/>
            <person name="Rokhsar D."/>
            <person name="Van de Peer Y."/>
            <person name="Moreau H."/>
            <person name="Grigoriev I.V."/>
        </authorList>
    </citation>
    <scope>NUCLEOTIDE SEQUENCE [LARGE SCALE GENOMIC DNA]</scope>
    <source>
        <strain evidence="1 2">CCE9901</strain>
    </source>
</reference>
<dbReference type="HOGENOM" id="CLU_1963284_0_0_1"/>
<dbReference type="Gramene" id="ABO94596">
    <property type="protein sequence ID" value="ABO94596"/>
    <property type="gene ID" value="OSTLU_29854"/>
</dbReference>
<proteinExistence type="predicted"/>
<dbReference type="AlphaFoldDB" id="A4RTK2"/>
<evidence type="ECO:0000313" key="2">
    <source>
        <dbReference type="Proteomes" id="UP000001568"/>
    </source>
</evidence>
<organism evidence="1 2">
    <name type="scientific">Ostreococcus lucimarinus (strain CCE9901)</name>
    <dbReference type="NCBI Taxonomy" id="436017"/>
    <lineage>
        <taxon>Eukaryota</taxon>
        <taxon>Viridiplantae</taxon>
        <taxon>Chlorophyta</taxon>
        <taxon>Mamiellophyceae</taxon>
        <taxon>Mamiellales</taxon>
        <taxon>Bathycoccaceae</taxon>
        <taxon>Ostreococcus</taxon>
    </lineage>
</organism>
<dbReference type="RefSeq" id="XP_001416303.1">
    <property type="nucleotide sequence ID" value="XM_001416266.1"/>
</dbReference>